<keyword evidence="1" id="KW-0732">Signal</keyword>
<feature type="signal peptide" evidence="1">
    <location>
        <begin position="1"/>
        <end position="19"/>
    </location>
</feature>
<gene>
    <name evidence="3" type="ORF">DW079_04300</name>
    <name evidence="2" type="ORF">DW250_11570</name>
</gene>
<organism evidence="3 4">
    <name type="scientific">Segatella copri</name>
    <dbReference type="NCBI Taxonomy" id="165179"/>
    <lineage>
        <taxon>Bacteria</taxon>
        <taxon>Pseudomonadati</taxon>
        <taxon>Bacteroidota</taxon>
        <taxon>Bacteroidia</taxon>
        <taxon>Bacteroidales</taxon>
        <taxon>Prevotellaceae</taxon>
        <taxon>Segatella</taxon>
    </lineage>
</organism>
<dbReference type="PROSITE" id="PS51257">
    <property type="entry name" value="PROKAR_LIPOPROTEIN"/>
    <property type="match status" value="1"/>
</dbReference>
<comment type="caution">
    <text evidence="3">The sequence shown here is derived from an EMBL/GenBank/DDBJ whole genome shotgun (WGS) entry which is preliminary data.</text>
</comment>
<evidence type="ECO:0000313" key="5">
    <source>
        <dbReference type="Proteomes" id="UP000286501"/>
    </source>
</evidence>
<accession>A0A3R6J5E4</accession>
<feature type="chain" id="PRO_5043187895" evidence="1">
    <location>
        <begin position="20"/>
        <end position="380"/>
    </location>
</feature>
<evidence type="ECO:0000313" key="2">
    <source>
        <dbReference type="EMBL" id="RHG64107.1"/>
    </source>
</evidence>
<evidence type="ECO:0000256" key="1">
    <source>
        <dbReference type="SAM" id="SignalP"/>
    </source>
</evidence>
<evidence type="ECO:0000313" key="3">
    <source>
        <dbReference type="EMBL" id="RHK11549.1"/>
    </source>
</evidence>
<dbReference type="EMBL" id="QRIN01000052">
    <property type="protein sequence ID" value="RHG64107.1"/>
    <property type="molecule type" value="Genomic_DNA"/>
</dbReference>
<protein>
    <submittedName>
        <fullName evidence="3">DUF4848 domain-containing protein</fullName>
    </submittedName>
</protein>
<reference evidence="4 5" key="1">
    <citation type="submission" date="2018-08" db="EMBL/GenBank/DDBJ databases">
        <title>A genome reference for cultivated species of the human gut microbiota.</title>
        <authorList>
            <person name="Zou Y."/>
            <person name="Xue W."/>
            <person name="Luo G."/>
        </authorList>
    </citation>
    <scope>NUCLEOTIDE SEQUENCE [LARGE SCALE GENOMIC DNA]</scope>
    <source>
        <strain evidence="3 4">AF46-2NS</strain>
        <strain evidence="2 5">AM22-1</strain>
    </source>
</reference>
<evidence type="ECO:0000313" key="4">
    <source>
        <dbReference type="Proteomes" id="UP000286211"/>
    </source>
</evidence>
<dbReference type="InterPro" id="IPR032318">
    <property type="entry name" value="DUF4848"/>
</dbReference>
<sequence>MKNVFFLFALLCAFFSSCSDEDGANVTTSNVKLPHVVTINSGDKVTCSSNTKSQVKVLAFDNEEGFNHFVGILRTKTSQQRAQLVKSLGFESLAMINDKADKELDKIGATASSVDDFRAKYLDYKTKYAGILVANAADSTDLSLYKPASKDTAVAPYLVGECNKVLVDGTLRDIPFSDEMNDDDKKIFATSYTEYSPNSTRSVEKDYTSEDSWPVNGFIEKDGNHKTICSVYVTDDFKLFIHFGAQYKMWYGWKRANRQFFFRLENMKGLDKLNPNALSSNLSPNTYYFGTSKEFYSYTKIDFHVAEVTQNPIVMTNKYEVTGKVFVWTDRMSEKDANGNVIYQSTGSSIYPTQHAPRENFPLFKKENSFPCKISLVGKR</sequence>
<dbReference type="AlphaFoldDB" id="A0A3R6J5E4"/>
<dbReference type="RefSeq" id="WP_118201295.1">
    <property type="nucleotide sequence ID" value="NZ_QRIE01000056.1"/>
</dbReference>
<proteinExistence type="predicted"/>
<dbReference type="Proteomes" id="UP000286501">
    <property type="component" value="Unassembled WGS sequence"/>
</dbReference>
<name>A0A3R6J5E4_9BACT</name>
<dbReference type="EMBL" id="QRNB01000015">
    <property type="protein sequence ID" value="RHK11549.1"/>
    <property type="molecule type" value="Genomic_DNA"/>
</dbReference>
<dbReference type="Pfam" id="PF16140">
    <property type="entry name" value="DUF4848"/>
    <property type="match status" value="1"/>
</dbReference>
<dbReference type="Proteomes" id="UP000286211">
    <property type="component" value="Unassembled WGS sequence"/>
</dbReference>